<dbReference type="GeneID" id="4982802"/>
<dbReference type="RefSeq" id="XP_001392603.3">
    <property type="nucleotide sequence ID" value="XM_001392566.3"/>
</dbReference>
<sequence length="221" mass="25280">MATTEYVSDPEFLQEFCLSEDLSQLRLDQTPVPSLREARLALLRPLERADILESCTPPPVTDHDPYFKIKTQAEYLDLQPLSKMWRQELMRIPPFSKIIFDLSLPQRHPLEAAGCDNSRIQWDIYRSRNSTPAIPFREVMQMATTIALTTRMRMKGEAASFDIVYDDENNINDGETDEVFLHRMGMLRQQIIELGTAPSTGVVQEQYSDIAVLWNAGEQAG</sequence>
<dbReference type="AlphaFoldDB" id="A0AAJ6VQJ8"/>
<gene>
    <name evidence="1" type="ORF">An08g04850</name>
</gene>
<evidence type="ECO:0000313" key="1">
    <source>
        <dbReference type="RefSeq" id="XP_001392603.3"/>
    </source>
</evidence>
<reference evidence="1" key="2">
    <citation type="submission" date="2025-08" db="UniProtKB">
        <authorList>
            <consortium name="RefSeq"/>
        </authorList>
    </citation>
    <scope>IDENTIFICATION</scope>
</reference>
<proteinExistence type="predicted"/>
<protein>
    <submittedName>
        <fullName evidence="1">Uncharacterized protein</fullName>
    </submittedName>
</protein>
<accession>A0AAJ6VQJ8</accession>
<reference evidence="1" key="1">
    <citation type="submission" date="2025-02" db="EMBL/GenBank/DDBJ databases">
        <authorList>
            <consortium name="NCBI Genome Project"/>
        </authorList>
    </citation>
    <scope>NUCLEOTIDE SEQUENCE</scope>
</reference>
<organism evidence="1">
    <name type="scientific">Aspergillus niger</name>
    <dbReference type="NCBI Taxonomy" id="5061"/>
    <lineage>
        <taxon>Eukaryota</taxon>
        <taxon>Fungi</taxon>
        <taxon>Dikarya</taxon>
        <taxon>Ascomycota</taxon>
        <taxon>Pezizomycotina</taxon>
        <taxon>Eurotiomycetes</taxon>
        <taxon>Eurotiomycetidae</taxon>
        <taxon>Eurotiales</taxon>
        <taxon>Aspergillaceae</taxon>
        <taxon>Aspergillus</taxon>
        <taxon>Aspergillus subgen. Circumdati</taxon>
    </lineage>
</organism>
<dbReference type="VEuPathDB" id="FungiDB:An08g04850"/>
<dbReference type="KEGG" id="ang:An08g04850"/>
<name>A0AAJ6VQJ8_ASPNG</name>